<keyword evidence="2" id="KW-0342">GTP-binding</keyword>
<protein>
    <submittedName>
        <fullName evidence="5">15489_t:CDS:1</fullName>
    </submittedName>
</protein>
<dbReference type="GO" id="GO:0005525">
    <property type="term" value="F:GTP binding"/>
    <property type="evidence" value="ECO:0007669"/>
    <property type="project" value="UniProtKB-KW"/>
</dbReference>
<evidence type="ECO:0000313" key="6">
    <source>
        <dbReference type="Proteomes" id="UP000789570"/>
    </source>
</evidence>
<organism evidence="5 6">
    <name type="scientific">Funneliformis caledonium</name>
    <dbReference type="NCBI Taxonomy" id="1117310"/>
    <lineage>
        <taxon>Eukaryota</taxon>
        <taxon>Fungi</taxon>
        <taxon>Fungi incertae sedis</taxon>
        <taxon>Mucoromycota</taxon>
        <taxon>Glomeromycotina</taxon>
        <taxon>Glomeromycetes</taxon>
        <taxon>Glomerales</taxon>
        <taxon>Glomeraceae</taxon>
        <taxon>Funneliformis</taxon>
    </lineage>
</organism>
<evidence type="ECO:0000313" key="5">
    <source>
        <dbReference type="EMBL" id="CAG8571444.1"/>
    </source>
</evidence>
<keyword evidence="3" id="KW-0175">Coiled coil</keyword>
<keyword evidence="1" id="KW-0547">Nucleotide-binding</keyword>
<dbReference type="PROSITE" id="PS51720">
    <property type="entry name" value="G_AIG1"/>
    <property type="match status" value="1"/>
</dbReference>
<dbReference type="GO" id="GO:0016540">
    <property type="term" value="P:protein autoprocessing"/>
    <property type="evidence" value="ECO:0007669"/>
    <property type="project" value="InterPro"/>
</dbReference>
<comment type="caution">
    <text evidence="5">The sequence shown here is derived from an EMBL/GenBank/DDBJ whole genome shotgun (WGS) entry which is preliminary data.</text>
</comment>
<evidence type="ECO:0000259" key="4">
    <source>
        <dbReference type="PROSITE" id="PS51720"/>
    </source>
</evidence>
<feature type="domain" description="AIG1-type G" evidence="4">
    <location>
        <begin position="20"/>
        <end position="227"/>
    </location>
</feature>
<dbReference type="Proteomes" id="UP000789570">
    <property type="component" value="Unassembled WGS sequence"/>
</dbReference>
<dbReference type="InterPro" id="IPR027417">
    <property type="entry name" value="P-loop_NTPase"/>
</dbReference>
<evidence type="ECO:0000256" key="3">
    <source>
        <dbReference type="SAM" id="Coils"/>
    </source>
</evidence>
<dbReference type="InterPro" id="IPR036844">
    <property type="entry name" value="Hint_dom_sf"/>
</dbReference>
<reference evidence="5" key="1">
    <citation type="submission" date="2021-06" db="EMBL/GenBank/DDBJ databases">
        <authorList>
            <person name="Kallberg Y."/>
            <person name="Tangrot J."/>
            <person name="Rosling A."/>
        </authorList>
    </citation>
    <scope>NUCLEOTIDE SEQUENCE</scope>
    <source>
        <strain evidence="5">UK204</strain>
    </source>
</reference>
<proteinExistence type="predicted"/>
<dbReference type="InterPro" id="IPR001767">
    <property type="entry name" value="Hedgehog_Hint"/>
</dbReference>
<keyword evidence="6" id="KW-1185">Reference proteome</keyword>
<dbReference type="AlphaFoldDB" id="A0A9N9BKQ4"/>
<dbReference type="CDD" id="cd00081">
    <property type="entry name" value="Hint"/>
    <property type="match status" value="1"/>
</dbReference>
<dbReference type="Gene3D" id="2.170.16.10">
    <property type="entry name" value="Hedgehog/Intein (Hint) domain"/>
    <property type="match status" value="1"/>
</dbReference>
<dbReference type="PANTHER" id="PTHR10903">
    <property type="entry name" value="GTPASE, IMAP FAMILY MEMBER-RELATED"/>
    <property type="match status" value="1"/>
</dbReference>
<dbReference type="Pfam" id="PF04548">
    <property type="entry name" value="AIG1"/>
    <property type="match status" value="1"/>
</dbReference>
<dbReference type="SUPFAM" id="SSF51294">
    <property type="entry name" value="Hedgehog/intein (Hint) domain"/>
    <property type="match status" value="1"/>
</dbReference>
<feature type="coiled-coil region" evidence="3">
    <location>
        <begin position="219"/>
        <end position="257"/>
    </location>
</feature>
<dbReference type="OrthoDB" id="8954335at2759"/>
<sequence length="482" mass="56032">MLKWLWKSPSDKERPLTTEINSPVILLVGKTGAGKSTLGNHLLRISEDKTFVFEVSENKFESCTNQSSYAVYKIGNKEYNIIDTPGVFDTDRPNEEIMTEIARTVQKCAHGIKAILFVLEAKRLTDEQINVINGIITFFGEKAFLYMITVFSFCDKKETTNTKNFEMSWNDKVRMLVNRMGNRWAISPNSDIFPPGQQIHKECLKNLENIIYNLNGIYTNELLEETRKKQEELARIAREKQEKRQREYDEIKRKEGKAIAEAEYSKKKAEDDEIVRIENEKQLKILENKLVKLETGRIIRMSELQVGDRVLSNIRNGIEEFSDVYLIAHIGKLDYEEKFTKISFTKPNGYKDQLRLTTTHSHYVFIENLSIMFAKDLHPGKTKILVSDGNNKLVPVIVDDITNEWHDEYISFYTRAGSVIAEGVLSSCYDDCPPSQSLMYLVFLPVRWWTFFKPSTHRESRLHPYVQFLETAYFSFINLFVQ</sequence>
<dbReference type="SUPFAM" id="SSF52540">
    <property type="entry name" value="P-loop containing nucleoside triphosphate hydrolases"/>
    <property type="match status" value="1"/>
</dbReference>
<dbReference type="PANTHER" id="PTHR10903:SF184">
    <property type="entry name" value="GTP-BINDING PROTEIN A"/>
    <property type="match status" value="1"/>
</dbReference>
<accession>A0A9N9BKQ4</accession>
<evidence type="ECO:0000256" key="2">
    <source>
        <dbReference type="ARBA" id="ARBA00023134"/>
    </source>
</evidence>
<dbReference type="InterPro" id="IPR045058">
    <property type="entry name" value="GIMA/IAN/Toc"/>
</dbReference>
<dbReference type="Pfam" id="PF01079">
    <property type="entry name" value="Hint"/>
    <property type="match status" value="1"/>
</dbReference>
<dbReference type="EMBL" id="CAJVPQ010001819">
    <property type="protein sequence ID" value="CAG8571444.1"/>
    <property type="molecule type" value="Genomic_DNA"/>
</dbReference>
<name>A0A9N9BKQ4_9GLOM</name>
<dbReference type="InterPro" id="IPR006703">
    <property type="entry name" value="G_AIG1"/>
</dbReference>
<gene>
    <name evidence="5" type="ORF">FCALED_LOCUS7115</name>
</gene>
<evidence type="ECO:0000256" key="1">
    <source>
        <dbReference type="ARBA" id="ARBA00022741"/>
    </source>
</evidence>
<dbReference type="Gene3D" id="3.40.50.300">
    <property type="entry name" value="P-loop containing nucleotide triphosphate hydrolases"/>
    <property type="match status" value="1"/>
</dbReference>